<reference evidence="2" key="1">
    <citation type="submission" date="2023-06" db="EMBL/GenBank/DDBJ databases">
        <title>Genome-scale phylogeny and comparative genomics of the fungal order Sordariales.</title>
        <authorList>
            <consortium name="Lawrence Berkeley National Laboratory"/>
            <person name="Hensen N."/>
            <person name="Bonometti L."/>
            <person name="Westerberg I."/>
            <person name="Brannstrom I.O."/>
            <person name="Guillou S."/>
            <person name="Cros-Aarteil S."/>
            <person name="Calhoun S."/>
            <person name="Haridas S."/>
            <person name="Kuo A."/>
            <person name="Mondo S."/>
            <person name="Pangilinan J."/>
            <person name="Riley R."/>
            <person name="LaButti K."/>
            <person name="Andreopoulos B."/>
            <person name="Lipzen A."/>
            <person name="Chen C."/>
            <person name="Yanf M."/>
            <person name="Daum C."/>
            <person name="Ng V."/>
            <person name="Clum A."/>
            <person name="Steindorff A."/>
            <person name="Ohm R."/>
            <person name="Martin F."/>
            <person name="Silar P."/>
            <person name="Natvig D."/>
            <person name="Lalanne C."/>
            <person name="Gautier V."/>
            <person name="Ament-velasquez S.L."/>
            <person name="Kruys A."/>
            <person name="Hutchinson M.I."/>
            <person name="Powell A.J."/>
            <person name="Barry K."/>
            <person name="Miller A.N."/>
            <person name="Grigoriev I.V."/>
            <person name="Debuchy R."/>
            <person name="Gladieux P."/>
            <person name="Thoren M.H."/>
            <person name="Johannesson H."/>
        </authorList>
    </citation>
    <scope>NUCLEOTIDE SEQUENCE</scope>
    <source>
        <strain evidence="2">SMH3391-2</strain>
    </source>
</reference>
<feature type="compositionally biased region" description="Polar residues" evidence="1">
    <location>
        <begin position="135"/>
        <end position="147"/>
    </location>
</feature>
<sequence>MSNGPLPSQLCLLSALPSRTVGEKVRFLGCVASYSLASGVLTLEHYRHPLDNNTAVRALVDVNLVLASLKADQTRIGEWVNVIGYITAIHPSTDAKASDNGGLRVQIQSLVVWSAGPLDVKQYEASMVALVGEHSNANGDGSPTNNALLRAAK</sequence>
<dbReference type="GO" id="GO:0043047">
    <property type="term" value="F:single-stranded telomeric DNA binding"/>
    <property type="evidence" value="ECO:0007669"/>
    <property type="project" value="InterPro"/>
</dbReference>
<protein>
    <submittedName>
        <fullName evidence="2">CST complex subunit Ten1</fullName>
    </submittedName>
</protein>
<dbReference type="GO" id="GO:1990879">
    <property type="term" value="C:CST complex"/>
    <property type="evidence" value="ECO:0007669"/>
    <property type="project" value="InterPro"/>
</dbReference>
<evidence type="ECO:0000313" key="3">
    <source>
        <dbReference type="Proteomes" id="UP001174934"/>
    </source>
</evidence>
<evidence type="ECO:0000313" key="2">
    <source>
        <dbReference type="EMBL" id="KAK0616052.1"/>
    </source>
</evidence>
<dbReference type="EMBL" id="JAULSR010000006">
    <property type="protein sequence ID" value="KAK0616052.1"/>
    <property type="molecule type" value="Genomic_DNA"/>
</dbReference>
<dbReference type="GO" id="GO:0016233">
    <property type="term" value="P:telomere capping"/>
    <property type="evidence" value="ECO:0007669"/>
    <property type="project" value="InterPro"/>
</dbReference>
<accession>A0AA39WIJ4</accession>
<proteinExistence type="predicted"/>
<dbReference type="AlphaFoldDB" id="A0AA39WIJ4"/>
<dbReference type="Gene3D" id="2.40.50.140">
    <property type="entry name" value="Nucleic acid-binding proteins"/>
    <property type="match status" value="1"/>
</dbReference>
<organism evidence="2 3">
    <name type="scientific">Bombardia bombarda</name>
    <dbReference type="NCBI Taxonomy" id="252184"/>
    <lineage>
        <taxon>Eukaryota</taxon>
        <taxon>Fungi</taxon>
        <taxon>Dikarya</taxon>
        <taxon>Ascomycota</taxon>
        <taxon>Pezizomycotina</taxon>
        <taxon>Sordariomycetes</taxon>
        <taxon>Sordariomycetidae</taxon>
        <taxon>Sordariales</taxon>
        <taxon>Lasiosphaeriaceae</taxon>
        <taxon>Bombardia</taxon>
    </lineage>
</organism>
<feature type="region of interest" description="Disordered" evidence="1">
    <location>
        <begin position="134"/>
        <end position="153"/>
    </location>
</feature>
<dbReference type="InterPro" id="IPR012340">
    <property type="entry name" value="NA-bd_OB-fold"/>
</dbReference>
<dbReference type="InterPro" id="IPR024222">
    <property type="entry name" value="Ten1_fungal"/>
</dbReference>
<dbReference type="Pfam" id="PF12658">
    <property type="entry name" value="Ten1"/>
    <property type="match status" value="1"/>
</dbReference>
<gene>
    <name evidence="2" type="ORF">B0T17DRAFT_497159</name>
</gene>
<name>A0AA39WIJ4_9PEZI</name>
<comment type="caution">
    <text evidence="2">The sequence shown here is derived from an EMBL/GenBank/DDBJ whole genome shotgun (WGS) entry which is preliminary data.</text>
</comment>
<dbReference type="Proteomes" id="UP001174934">
    <property type="component" value="Unassembled WGS sequence"/>
</dbReference>
<keyword evidence="3" id="KW-1185">Reference proteome</keyword>
<evidence type="ECO:0000256" key="1">
    <source>
        <dbReference type="SAM" id="MobiDB-lite"/>
    </source>
</evidence>